<feature type="compositionally biased region" description="Basic and acidic residues" evidence="3">
    <location>
        <begin position="28"/>
        <end position="51"/>
    </location>
</feature>
<keyword evidence="1" id="KW-0547">Nucleotide-binding</keyword>
<dbReference type="Proteomes" id="UP001281761">
    <property type="component" value="Unassembled WGS sequence"/>
</dbReference>
<gene>
    <name evidence="5" type="ORF">BLNAU_311</name>
</gene>
<accession>A0ABQ9YML5</accession>
<dbReference type="SUPFAM" id="SSF56112">
    <property type="entry name" value="Protein kinase-like (PK-like)"/>
    <property type="match status" value="1"/>
</dbReference>
<evidence type="ECO:0000256" key="2">
    <source>
        <dbReference type="ARBA" id="ARBA00022840"/>
    </source>
</evidence>
<feature type="region of interest" description="Disordered" evidence="3">
    <location>
        <begin position="1"/>
        <end position="68"/>
    </location>
</feature>
<evidence type="ECO:0000259" key="4">
    <source>
        <dbReference type="PROSITE" id="PS50011"/>
    </source>
</evidence>
<protein>
    <submittedName>
        <fullName evidence="5">Receptor-type guanylate cyclase Gyc76C</fullName>
        <ecNumber evidence="5">4.6.1.2</ecNumber>
    </submittedName>
</protein>
<dbReference type="EMBL" id="JARBJD010000001">
    <property type="protein sequence ID" value="KAK2965010.1"/>
    <property type="molecule type" value="Genomic_DNA"/>
</dbReference>
<keyword evidence="6" id="KW-1185">Reference proteome</keyword>
<dbReference type="PROSITE" id="PS50011">
    <property type="entry name" value="PROTEIN_KINASE_DOM"/>
    <property type="match status" value="1"/>
</dbReference>
<sequence>MGNCGSKDDDESLSDDTDSDATSSDSDGEPKVKQKAKVDKEAEKKAAESAKPKQVARPTSSVQKKPTWDGIEQRLETAGMVPDMSQLILKDKPDRDCTTGKLYRGTYVGTEIMQKRLDPKFTNSTCLKREFDQMLRLNHPNILSMLALSLDPPFMVSPFMRRGALADILYGFDRVELAWATKKNFILDITKGLTAIHSSDTCKYHGALNSFHILVAQDWTLTLAGFGANQRLHFFTPREEKDGEPVIIRSLAWSPPELLKAGGALGPATDMYALGIIMWEIVMQDPPYKDINTKYLKQDVLEDQLRPEIPAKLPDGVPQEITSIITDCWAQVPERRPKIEDIKARVQALPD</sequence>
<evidence type="ECO:0000256" key="3">
    <source>
        <dbReference type="SAM" id="MobiDB-lite"/>
    </source>
</evidence>
<dbReference type="Gene3D" id="3.30.200.20">
    <property type="entry name" value="Phosphorylase Kinase, domain 1"/>
    <property type="match status" value="1"/>
</dbReference>
<dbReference type="Pfam" id="PF07714">
    <property type="entry name" value="PK_Tyr_Ser-Thr"/>
    <property type="match status" value="1"/>
</dbReference>
<comment type="caution">
    <text evidence="5">The sequence shown here is derived from an EMBL/GenBank/DDBJ whole genome shotgun (WGS) entry which is preliminary data.</text>
</comment>
<name>A0ABQ9YML5_9EUKA</name>
<dbReference type="InterPro" id="IPR000719">
    <property type="entry name" value="Prot_kinase_dom"/>
</dbReference>
<evidence type="ECO:0000313" key="5">
    <source>
        <dbReference type="EMBL" id="KAK2965010.1"/>
    </source>
</evidence>
<feature type="compositionally biased region" description="Acidic residues" evidence="3">
    <location>
        <begin position="8"/>
        <end position="19"/>
    </location>
</feature>
<evidence type="ECO:0000256" key="1">
    <source>
        <dbReference type="ARBA" id="ARBA00022741"/>
    </source>
</evidence>
<evidence type="ECO:0000313" key="6">
    <source>
        <dbReference type="Proteomes" id="UP001281761"/>
    </source>
</evidence>
<dbReference type="PANTHER" id="PTHR44329">
    <property type="entry name" value="SERINE/THREONINE-PROTEIN KINASE TNNI3K-RELATED"/>
    <property type="match status" value="1"/>
</dbReference>
<keyword evidence="2" id="KW-0067">ATP-binding</keyword>
<feature type="domain" description="Protein kinase" evidence="4">
    <location>
        <begin position="88"/>
        <end position="349"/>
    </location>
</feature>
<keyword evidence="5" id="KW-0675">Receptor</keyword>
<dbReference type="InterPro" id="IPR051681">
    <property type="entry name" value="Ser/Thr_Kinases-Pseudokinases"/>
</dbReference>
<dbReference type="GO" id="GO:0004383">
    <property type="term" value="F:guanylate cyclase activity"/>
    <property type="evidence" value="ECO:0007669"/>
    <property type="project" value="UniProtKB-EC"/>
</dbReference>
<dbReference type="EC" id="4.6.1.2" evidence="5"/>
<organism evidence="5 6">
    <name type="scientific">Blattamonas nauphoetae</name>
    <dbReference type="NCBI Taxonomy" id="2049346"/>
    <lineage>
        <taxon>Eukaryota</taxon>
        <taxon>Metamonada</taxon>
        <taxon>Preaxostyla</taxon>
        <taxon>Oxymonadida</taxon>
        <taxon>Blattamonas</taxon>
    </lineage>
</organism>
<dbReference type="PANTHER" id="PTHR44329:SF298">
    <property type="entry name" value="MIXED LINEAGE KINASE DOMAIN-LIKE PROTEIN"/>
    <property type="match status" value="1"/>
</dbReference>
<dbReference type="InterPro" id="IPR011009">
    <property type="entry name" value="Kinase-like_dom_sf"/>
</dbReference>
<reference evidence="5 6" key="1">
    <citation type="journal article" date="2022" name="bioRxiv">
        <title>Genomics of Preaxostyla Flagellates Illuminates Evolutionary Transitions and the Path Towards Mitochondrial Loss.</title>
        <authorList>
            <person name="Novak L.V.F."/>
            <person name="Treitli S.C."/>
            <person name="Pyrih J."/>
            <person name="Halakuc P."/>
            <person name="Pipaliya S.V."/>
            <person name="Vacek V."/>
            <person name="Brzon O."/>
            <person name="Soukal P."/>
            <person name="Eme L."/>
            <person name="Dacks J.B."/>
            <person name="Karnkowska A."/>
            <person name="Elias M."/>
            <person name="Hampl V."/>
        </authorList>
    </citation>
    <scope>NUCLEOTIDE SEQUENCE [LARGE SCALE GENOMIC DNA]</scope>
    <source>
        <strain evidence="5">NAU3</strain>
        <tissue evidence="5">Gut</tissue>
    </source>
</reference>
<proteinExistence type="predicted"/>
<keyword evidence="5" id="KW-0456">Lyase</keyword>
<dbReference type="InterPro" id="IPR001245">
    <property type="entry name" value="Ser-Thr/Tyr_kinase_cat_dom"/>
</dbReference>
<dbReference type="Gene3D" id="1.10.510.10">
    <property type="entry name" value="Transferase(Phosphotransferase) domain 1"/>
    <property type="match status" value="1"/>
</dbReference>